<dbReference type="PANTHER" id="PTHR43434">
    <property type="entry name" value="PHOSPHOGLYCOLATE PHOSPHATASE"/>
    <property type="match status" value="1"/>
</dbReference>
<accession>A0ABN2UL19</accession>
<evidence type="ECO:0000313" key="1">
    <source>
        <dbReference type="EMBL" id="GAA2039287.1"/>
    </source>
</evidence>
<dbReference type="InterPro" id="IPR050155">
    <property type="entry name" value="HAD-like_hydrolase_sf"/>
</dbReference>
<protein>
    <submittedName>
        <fullName evidence="1">HAD-IA family hydrolase</fullName>
    </submittedName>
</protein>
<dbReference type="PANTHER" id="PTHR43434:SF1">
    <property type="entry name" value="PHOSPHOGLYCOLATE PHOSPHATASE"/>
    <property type="match status" value="1"/>
</dbReference>
<dbReference type="Gene3D" id="3.40.50.1000">
    <property type="entry name" value="HAD superfamily/HAD-like"/>
    <property type="match status" value="1"/>
</dbReference>
<reference evidence="1 2" key="1">
    <citation type="journal article" date="2019" name="Int. J. Syst. Evol. Microbiol.">
        <title>The Global Catalogue of Microorganisms (GCM) 10K type strain sequencing project: providing services to taxonomists for standard genome sequencing and annotation.</title>
        <authorList>
            <consortium name="The Broad Institute Genomics Platform"/>
            <consortium name="The Broad Institute Genome Sequencing Center for Infectious Disease"/>
            <person name="Wu L."/>
            <person name="Ma J."/>
        </authorList>
    </citation>
    <scope>NUCLEOTIDE SEQUENCE [LARGE SCALE GENOMIC DNA]</scope>
    <source>
        <strain evidence="1 2">JCM 14549</strain>
    </source>
</reference>
<sequence>MLVDTQTAAPHRAAHIVWDWNGTLLHDTDVVVESVNACLAVFEAGPITVERYRDEYCVPIPRFYQRLLGRELSGPEWERLDGAFQRHYAQHAGRAALTEGATDLLLSWQRAGHTQSLCSLALHDQLTPLVTRLGIAGHFTRVDGSTGEGNRTGKAEQMARHLAALGSVPPERTVVIGDATDDALAARHIGAHAVLYTGGSHSRRSLQRAGVPVVDSLADAVALAAELAA</sequence>
<dbReference type="GO" id="GO:0016787">
    <property type="term" value="F:hydrolase activity"/>
    <property type="evidence" value="ECO:0007669"/>
    <property type="project" value="UniProtKB-KW"/>
</dbReference>
<comment type="caution">
    <text evidence="1">The sequence shown here is derived from an EMBL/GenBank/DDBJ whole genome shotgun (WGS) entry which is preliminary data.</text>
</comment>
<organism evidence="1 2">
    <name type="scientific">Streptomyces cheonanensis</name>
    <dbReference type="NCBI Taxonomy" id="312720"/>
    <lineage>
        <taxon>Bacteria</taxon>
        <taxon>Bacillati</taxon>
        <taxon>Actinomycetota</taxon>
        <taxon>Actinomycetes</taxon>
        <taxon>Kitasatosporales</taxon>
        <taxon>Streptomycetaceae</taxon>
        <taxon>Streptomyces</taxon>
    </lineage>
</organism>
<gene>
    <name evidence="1" type="ORF">GCM10009757_00160</name>
</gene>
<dbReference type="SFLD" id="SFLDS00003">
    <property type="entry name" value="Haloacid_Dehalogenase"/>
    <property type="match status" value="1"/>
</dbReference>
<dbReference type="SUPFAM" id="SSF56784">
    <property type="entry name" value="HAD-like"/>
    <property type="match status" value="1"/>
</dbReference>
<dbReference type="Gene3D" id="1.10.150.240">
    <property type="entry name" value="Putative phosphatase, domain 2"/>
    <property type="match status" value="1"/>
</dbReference>
<dbReference type="EMBL" id="BAAANQ010000001">
    <property type="protein sequence ID" value="GAA2039287.1"/>
    <property type="molecule type" value="Genomic_DNA"/>
</dbReference>
<evidence type="ECO:0000313" key="2">
    <source>
        <dbReference type="Proteomes" id="UP001403094"/>
    </source>
</evidence>
<dbReference type="InterPro" id="IPR023198">
    <property type="entry name" value="PGP-like_dom2"/>
</dbReference>
<proteinExistence type="predicted"/>
<dbReference type="Pfam" id="PF00702">
    <property type="entry name" value="Hydrolase"/>
    <property type="match status" value="1"/>
</dbReference>
<name>A0ABN2UL19_9ACTN</name>
<dbReference type="InterPro" id="IPR023214">
    <property type="entry name" value="HAD_sf"/>
</dbReference>
<dbReference type="Proteomes" id="UP001403094">
    <property type="component" value="Unassembled WGS sequence"/>
</dbReference>
<keyword evidence="2" id="KW-1185">Reference proteome</keyword>
<dbReference type="InterPro" id="IPR036412">
    <property type="entry name" value="HAD-like_sf"/>
</dbReference>
<dbReference type="SFLD" id="SFLDG01129">
    <property type="entry name" value="C1.5:_HAD__Beta-PGM__Phosphata"/>
    <property type="match status" value="1"/>
</dbReference>
<dbReference type="RefSeq" id="WP_346069176.1">
    <property type="nucleotide sequence ID" value="NZ_BAAANQ010000001.1"/>
</dbReference>
<keyword evidence="1" id="KW-0378">Hydrolase</keyword>